<keyword evidence="2" id="KW-1185">Reference proteome</keyword>
<proteinExistence type="predicted"/>
<gene>
    <name evidence="1" type="ORF">BDY19DRAFT_888013</name>
</gene>
<dbReference type="EMBL" id="MU274908">
    <property type="protein sequence ID" value="KAI0090263.1"/>
    <property type="molecule type" value="Genomic_DNA"/>
</dbReference>
<evidence type="ECO:0000313" key="2">
    <source>
        <dbReference type="Proteomes" id="UP001055072"/>
    </source>
</evidence>
<comment type="caution">
    <text evidence="1">The sequence shown here is derived from an EMBL/GenBank/DDBJ whole genome shotgun (WGS) entry which is preliminary data.</text>
</comment>
<reference evidence="1" key="1">
    <citation type="journal article" date="2021" name="Environ. Microbiol.">
        <title>Gene family expansions and transcriptome signatures uncover fungal adaptations to wood decay.</title>
        <authorList>
            <person name="Hage H."/>
            <person name="Miyauchi S."/>
            <person name="Viragh M."/>
            <person name="Drula E."/>
            <person name="Min B."/>
            <person name="Chaduli D."/>
            <person name="Navarro D."/>
            <person name="Favel A."/>
            <person name="Norest M."/>
            <person name="Lesage-Meessen L."/>
            <person name="Balint B."/>
            <person name="Merenyi Z."/>
            <person name="de Eugenio L."/>
            <person name="Morin E."/>
            <person name="Martinez A.T."/>
            <person name="Baldrian P."/>
            <person name="Stursova M."/>
            <person name="Martinez M.J."/>
            <person name="Novotny C."/>
            <person name="Magnuson J.K."/>
            <person name="Spatafora J.W."/>
            <person name="Maurice S."/>
            <person name="Pangilinan J."/>
            <person name="Andreopoulos W."/>
            <person name="LaButti K."/>
            <person name="Hundley H."/>
            <person name="Na H."/>
            <person name="Kuo A."/>
            <person name="Barry K."/>
            <person name="Lipzen A."/>
            <person name="Henrissat B."/>
            <person name="Riley R."/>
            <person name="Ahrendt S."/>
            <person name="Nagy L.G."/>
            <person name="Grigoriev I.V."/>
            <person name="Martin F."/>
            <person name="Rosso M.N."/>
        </authorList>
    </citation>
    <scope>NUCLEOTIDE SEQUENCE</scope>
    <source>
        <strain evidence="1">CBS 384.51</strain>
    </source>
</reference>
<protein>
    <submittedName>
        <fullName evidence="1">Uncharacterized protein</fullName>
    </submittedName>
</protein>
<dbReference type="Proteomes" id="UP001055072">
    <property type="component" value="Unassembled WGS sequence"/>
</dbReference>
<accession>A0ACB8U7M7</accession>
<name>A0ACB8U7M7_9APHY</name>
<sequence length="589" mass="63131">MHFRSAVLLGVLLATVATADKKCKCLPGDSCFPSQAEWDAFSKGLSQPLISNQKPFASVCYNTSSDFDATECARRTAVQLDQESLIDAGNTVQLINFQDQLFSNGTVAQCPFGPQPGAVCDQGRVPVYSINATNVEDIEKTVAFASQHNLHLVIRNTGHELLGRAFGVGSVELFVHSMKQSNFSDSFVPTNAPSSTAGQHAVTLQPGVQWGEIYDLADQHDRLIVGGFSVGGTVGAAGGWPVGGGQSIISPFYGLGVDNVLQYTVVLPNATHVAANEFTNPDIFWALRGGGAPSFGVVTSTTYKTHDNIPFTGAFYAASANSSESFLKLMTLWAQSHNEIADAGWGGLWPYFSNQLYLTLASPGNPPTNPAALTAIQTFFNASAQVEGVNVSLTMTVPYRSFQQLVFENLGDTSKGHGLNYSNFHVSGSRAYLSSWLLPREATAPENAETLAKALASVPAGTPYLNGGGAVANVSGDATAVTPAWRNSIADMTIIFSFNETTNATDYANAKNAVHSQIEPFRQIAPVPQGGQYLNEGDVSEPDWQQAHWGANYERLLKIKQEIDPDDLLIVYHGVNSEAWDDEIVCKTV</sequence>
<organism evidence="1 2">
    <name type="scientific">Irpex rosettiformis</name>
    <dbReference type="NCBI Taxonomy" id="378272"/>
    <lineage>
        <taxon>Eukaryota</taxon>
        <taxon>Fungi</taxon>
        <taxon>Dikarya</taxon>
        <taxon>Basidiomycota</taxon>
        <taxon>Agaricomycotina</taxon>
        <taxon>Agaricomycetes</taxon>
        <taxon>Polyporales</taxon>
        <taxon>Irpicaceae</taxon>
        <taxon>Irpex</taxon>
    </lineage>
</organism>
<evidence type="ECO:0000313" key="1">
    <source>
        <dbReference type="EMBL" id="KAI0090263.1"/>
    </source>
</evidence>